<name>A0A9X2D4Z9_9ACTN</name>
<reference evidence="2" key="1">
    <citation type="submission" date="2022-05" db="EMBL/GenBank/DDBJ databases">
        <authorList>
            <person name="Tuo L."/>
        </authorList>
    </citation>
    <scope>NUCLEOTIDE SEQUENCE</scope>
    <source>
        <strain evidence="2">BSK12Z-4</strain>
    </source>
</reference>
<proteinExistence type="predicted"/>
<keyword evidence="1" id="KW-0472">Membrane</keyword>
<organism evidence="2 3">
    <name type="scientific">Nocardioides bruguierae</name>
    <dbReference type="NCBI Taxonomy" id="2945102"/>
    <lineage>
        <taxon>Bacteria</taxon>
        <taxon>Bacillati</taxon>
        <taxon>Actinomycetota</taxon>
        <taxon>Actinomycetes</taxon>
        <taxon>Propionibacteriales</taxon>
        <taxon>Nocardioidaceae</taxon>
        <taxon>Nocardioides</taxon>
    </lineage>
</organism>
<accession>A0A9X2D4Z9</accession>
<keyword evidence="3" id="KW-1185">Reference proteome</keyword>
<gene>
    <name evidence="2" type="ORF">M8330_03665</name>
</gene>
<evidence type="ECO:0000313" key="3">
    <source>
        <dbReference type="Proteomes" id="UP001139485"/>
    </source>
</evidence>
<feature type="transmembrane region" description="Helical" evidence="1">
    <location>
        <begin position="71"/>
        <end position="94"/>
    </location>
</feature>
<evidence type="ECO:0000313" key="2">
    <source>
        <dbReference type="EMBL" id="MCM0619395.1"/>
    </source>
</evidence>
<dbReference type="EMBL" id="JAMOIL010000002">
    <property type="protein sequence ID" value="MCM0619395.1"/>
    <property type="molecule type" value="Genomic_DNA"/>
</dbReference>
<dbReference type="Proteomes" id="UP001139485">
    <property type="component" value="Unassembled WGS sequence"/>
</dbReference>
<protein>
    <submittedName>
        <fullName evidence="2">Uncharacterized protein</fullName>
    </submittedName>
</protein>
<keyword evidence="1" id="KW-1133">Transmembrane helix</keyword>
<dbReference type="AlphaFoldDB" id="A0A9X2D4Z9"/>
<dbReference type="RefSeq" id="WP_250826227.1">
    <property type="nucleotide sequence ID" value="NZ_JAMOIL010000002.1"/>
</dbReference>
<comment type="caution">
    <text evidence="2">The sequence shown here is derived from an EMBL/GenBank/DDBJ whole genome shotgun (WGS) entry which is preliminary data.</text>
</comment>
<feature type="transmembrane region" description="Helical" evidence="1">
    <location>
        <begin position="13"/>
        <end position="32"/>
    </location>
</feature>
<keyword evidence="1" id="KW-0812">Transmembrane</keyword>
<sequence length="101" mass="10473">MSPLDLMLRDADAAPDLLLIVVLPTLLAIPALRRGSRVAFAAPAALLVLLVAWYSYYALGWAEAGLGLRGPLLTVLGLTAVGLVGALVGLARVLSRGRRAG</sequence>
<evidence type="ECO:0000256" key="1">
    <source>
        <dbReference type="SAM" id="Phobius"/>
    </source>
</evidence>
<feature type="transmembrane region" description="Helical" evidence="1">
    <location>
        <begin position="39"/>
        <end position="59"/>
    </location>
</feature>